<feature type="region of interest" description="Disordered" evidence="2">
    <location>
        <begin position="1"/>
        <end position="67"/>
    </location>
</feature>
<protein>
    <submittedName>
        <fullName evidence="3">Vacuolar import and degradation protein-domain-containing protein</fullName>
    </submittedName>
</protein>
<comment type="similarity">
    <text evidence="1">Belongs to the GID4/VID24 family.</text>
</comment>
<dbReference type="GO" id="GO:0005773">
    <property type="term" value="C:vacuole"/>
    <property type="evidence" value="ECO:0007669"/>
    <property type="project" value="GOC"/>
</dbReference>
<dbReference type="EMBL" id="JAULSV010000001">
    <property type="protein sequence ID" value="KAK0655375.1"/>
    <property type="molecule type" value="Genomic_DNA"/>
</dbReference>
<evidence type="ECO:0000256" key="1">
    <source>
        <dbReference type="ARBA" id="ARBA00061469"/>
    </source>
</evidence>
<evidence type="ECO:0000313" key="3">
    <source>
        <dbReference type="EMBL" id="KAK0655375.1"/>
    </source>
</evidence>
<gene>
    <name evidence="3" type="ORF">B0T16DRAFT_424285</name>
</gene>
<organism evidence="3 4">
    <name type="scientific">Cercophora newfieldiana</name>
    <dbReference type="NCBI Taxonomy" id="92897"/>
    <lineage>
        <taxon>Eukaryota</taxon>
        <taxon>Fungi</taxon>
        <taxon>Dikarya</taxon>
        <taxon>Ascomycota</taxon>
        <taxon>Pezizomycotina</taxon>
        <taxon>Sordariomycetes</taxon>
        <taxon>Sordariomycetidae</taxon>
        <taxon>Sordariales</taxon>
        <taxon>Lasiosphaeriaceae</taxon>
        <taxon>Cercophora</taxon>
    </lineage>
</organism>
<name>A0AA39YP13_9PEZI</name>
<dbReference type="AlphaFoldDB" id="A0AA39YP13"/>
<dbReference type="Pfam" id="PF09783">
    <property type="entry name" value="Vac_ImportDeg"/>
    <property type="match status" value="1"/>
</dbReference>
<dbReference type="GO" id="GO:0045721">
    <property type="term" value="P:negative regulation of gluconeogenesis"/>
    <property type="evidence" value="ECO:0007669"/>
    <property type="project" value="TreeGrafter"/>
</dbReference>
<dbReference type="GO" id="GO:0043161">
    <property type="term" value="P:proteasome-mediated ubiquitin-dependent protein catabolic process"/>
    <property type="evidence" value="ECO:0007669"/>
    <property type="project" value="TreeGrafter"/>
</dbReference>
<dbReference type="Proteomes" id="UP001174936">
    <property type="component" value="Unassembled WGS sequence"/>
</dbReference>
<accession>A0AA39YP13</accession>
<dbReference type="InterPro" id="IPR018618">
    <property type="entry name" value="GID4/10-like"/>
</dbReference>
<keyword evidence="4" id="KW-1185">Reference proteome</keyword>
<dbReference type="GO" id="GO:0006623">
    <property type="term" value="P:protein targeting to vacuole"/>
    <property type="evidence" value="ECO:0007669"/>
    <property type="project" value="TreeGrafter"/>
</dbReference>
<sequence>MSDTEPMQIDRERDTEPMQIDGEGDTEPMQIDGEGDTDGESSGARMAATTGSRKRKRSPDLGLAGGGDEYSRTRVVSTWSSSFLRPRSRFKGTQQYGQVRYDVQVEIKHADLRESVLCGFLTIQGLTEDYPTLTTYFESEIIGPKYGFITEHPEWDYPEDDMDITHWSMFPAFHAFKKLALKGEHAKIDFSQKDCLFMRWKEQFLVPDHRVREIDGASMAGFYYICFDQVHGDIIGMYVHSRSENFQWLELKHVKGGFAAMEFR</sequence>
<comment type="caution">
    <text evidence="3">The sequence shown here is derived from an EMBL/GenBank/DDBJ whole genome shotgun (WGS) entry which is preliminary data.</text>
</comment>
<dbReference type="PANTHER" id="PTHR14534:SF3">
    <property type="entry name" value="GID COMPLEX SUBUNIT 4 HOMOLOG"/>
    <property type="match status" value="1"/>
</dbReference>
<dbReference type="GO" id="GO:0034657">
    <property type="term" value="C:GID complex"/>
    <property type="evidence" value="ECO:0007669"/>
    <property type="project" value="TreeGrafter"/>
</dbReference>
<reference evidence="3" key="1">
    <citation type="submission" date="2023-06" db="EMBL/GenBank/DDBJ databases">
        <title>Genome-scale phylogeny and comparative genomics of the fungal order Sordariales.</title>
        <authorList>
            <consortium name="Lawrence Berkeley National Laboratory"/>
            <person name="Hensen N."/>
            <person name="Bonometti L."/>
            <person name="Westerberg I."/>
            <person name="Brannstrom I.O."/>
            <person name="Guillou S."/>
            <person name="Cros-Aarteil S."/>
            <person name="Calhoun S."/>
            <person name="Haridas S."/>
            <person name="Kuo A."/>
            <person name="Mondo S."/>
            <person name="Pangilinan J."/>
            <person name="Riley R."/>
            <person name="Labutti K."/>
            <person name="Andreopoulos B."/>
            <person name="Lipzen A."/>
            <person name="Chen C."/>
            <person name="Yanf M."/>
            <person name="Daum C."/>
            <person name="Ng V."/>
            <person name="Clum A."/>
            <person name="Steindorff A."/>
            <person name="Ohm R."/>
            <person name="Martin F."/>
            <person name="Silar P."/>
            <person name="Natvig D."/>
            <person name="Lalanne C."/>
            <person name="Gautier V."/>
            <person name="Ament-Velasquez S.L."/>
            <person name="Kruys A."/>
            <person name="Hutchinson M.I."/>
            <person name="Powell A.J."/>
            <person name="Barry K."/>
            <person name="Miller A.N."/>
            <person name="Grigoriev I.V."/>
            <person name="Debuchy R."/>
            <person name="Gladieux P."/>
            <person name="Thoren M.H."/>
            <person name="Johannesson H."/>
        </authorList>
    </citation>
    <scope>NUCLEOTIDE SEQUENCE</scope>
    <source>
        <strain evidence="3">SMH2532-1</strain>
    </source>
</reference>
<evidence type="ECO:0000256" key="2">
    <source>
        <dbReference type="SAM" id="MobiDB-lite"/>
    </source>
</evidence>
<evidence type="ECO:0000313" key="4">
    <source>
        <dbReference type="Proteomes" id="UP001174936"/>
    </source>
</evidence>
<dbReference type="PANTHER" id="PTHR14534">
    <property type="entry name" value="VACUOLAR IMPORT AND DEGRADATION PROTEIN 24"/>
    <property type="match status" value="1"/>
</dbReference>
<proteinExistence type="inferred from homology"/>
<dbReference type="GO" id="GO:0007039">
    <property type="term" value="P:protein catabolic process in the vacuole"/>
    <property type="evidence" value="ECO:0007669"/>
    <property type="project" value="TreeGrafter"/>
</dbReference>